<keyword evidence="2" id="KW-1185">Reference proteome</keyword>
<dbReference type="Proteomes" id="UP001595075">
    <property type="component" value="Unassembled WGS sequence"/>
</dbReference>
<gene>
    <name evidence="1" type="ORF">VTL71DRAFT_11155</name>
</gene>
<protein>
    <submittedName>
        <fullName evidence="1">Uncharacterized protein</fullName>
    </submittedName>
</protein>
<reference evidence="1 2" key="1">
    <citation type="journal article" date="2024" name="Commun. Biol.">
        <title>Comparative genomic analysis of thermophilic fungi reveals convergent evolutionary adaptations and gene losses.</title>
        <authorList>
            <person name="Steindorff A.S."/>
            <person name="Aguilar-Pontes M.V."/>
            <person name="Robinson A.J."/>
            <person name="Andreopoulos B."/>
            <person name="LaButti K."/>
            <person name="Kuo A."/>
            <person name="Mondo S."/>
            <person name="Riley R."/>
            <person name="Otillar R."/>
            <person name="Haridas S."/>
            <person name="Lipzen A."/>
            <person name="Grimwood J."/>
            <person name="Schmutz J."/>
            <person name="Clum A."/>
            <person name="Reid I.D."/>
            <person name="Moisan M.C."/>
            <person name="Butler G."/>
            <person name="Nguyen T.T.M."/>
            <person name="Dewar K."/>
            <person name="Conant G."/>
            <person name="Drula E."/>
            <person name="Henrissat B."/>
            <person name="Hansel C."/>
            <person name="Singer S."/>
            <person name="Hutchinson M.I."/>
            <person name="de Vries R.P."/>
            <person name="Natvig D.O."/>
            <person name="Powell A.J."/>
            <person name="Tsang A."/>
            <person name="Grigoriev I.V."/>
        </authorList>
    </citation>
    <scope>NUCLEOTIDE SEQUENCE [LARGE SCALE GENOMIC DNA]</scope>
    <source>
        <strain evidence="1 2">CBS 494.80</strain>
    </source>
</reference>
<evidence type="ECO:0000313" key="1">
    <source>
        <dbReference type="EMBL" id="KAL2073829.1"/>
    </source>
</evidence>
<accession>A0ABR4CVA2</accession>
<sequence length="93" mass="10267">MSDDITKICGWFLRPSSGDDLNIGVSGGASKTKAFYFQVYMGACEARFQQHREVMIHQPDIYNGVQFAILCLRARATAWALSGGMDGFVSILK</sequence>
<name>A0ABR4CVA2_9HELO</name>
<comment type="caution">
    <text evidence="1">The sequence shown here is derived from an EMBL/GenBank/DDBJ whole genome shotgun (WGS) entry which is preliminary data.</text>
</comment>
<dbReference type="EMBL" id="JAZHXI010000003">
    <property type="protein sequence ID" value="KAL2073829.1"/>
    <property type="molecule type" value="Genomic_DNA"/>
</dbReference>
<evidence type="ECO:0000313" key="2">
    <source>
        <dbReference type="Proteomes" id="UP001595075"/>
    </source>
</evidence>
<organism evidence="1 2">
    <name type="scientific">Oculimacula yallundae</name>
    <dbReference type="NCBI Taxonomy" id="86028"/>
    <lineage>
        <taxon>Eukaryota</taxon>
        <taxon>Fungi</taxon>
        <taxon>Dikarya</taxon>
        <taxon>Ascomycota</taxon>
        <taxon>Pezizomycotina</taxon>
        <taxon>Leotiomycetes</taxon>
        <taxon>Helotiales</taxon>
        <taxon>Ploettnerulaceae</taxon>
        <taxon>Oculimacula</taxon>
    </lineage>
</organism>
<proteinExistence type="predicted"/>